<keyword evidence="10" id="KW-1185">Reference proteome</keyword>
<keyword evidence="4" id="KW-0564">Palmitate</keyword>
<dbReference type="Gene3D" id="3.30.70.1070">
    <property type="entry name" value="Sporulation related repeat"/>
    <property type="match status" value="1"/>
</dbReference>
<dbReference type="FunFam" id="2.40.40.10:FF:000003">
    <property type="entry name" value="Endolytic peptidoglycan transglycosylase RlpA"/>
    <property type="match status" value="1"/>
</dbReference>
<dbReference type="RefSeq" id="WP_190764121.1">
    <property type="nucleotide sequence ID" value="NZ_JACXLD010000003.1"/>
</dbReference>
<dbReference type="Pfam" id="PF03330">
    <property type="entry name" value="DPBB_1"/>
    <property type="match status" value="1"/>
</dbReference>
<protein>
    <recommendedName>
        <fullName evidence="4">Endolytic peptidoglycan transglycosylase RlpA</fullName>
        <ecNumber evidence="4">4.2.2.-</ecNumber>
    </recommendedName>
</protein>
<dbReference type="GO" id="GO:0005886">
    <property type="term" value="C:plasma membrane"/>
    <property type="evidence" value="ECO:0007669"/>
    <property type="project" value="UniProtKB-SubCell"/>
</dbReference>
<dbReference type="GO" id="GO:0009279">
    <property type="term" value="C:cell outer membrane"/>
    <property type="evidence" value="ECO:0007669"/>
    <property type="project" value="TreeGrafter"/>
</dbReference>
<dbReference type="EMBL" id="JACXLD010000003">
    <property type="protein sequence ID" value="MBD2858867.1"/>
    <property type="molecule type" value="Genomic_DNA"/>
</dbReference>
<comment type="subcellular location">
    <subcellularLocation>
        <location evidence="4">Cell membrane</location>
        <topology evidence="4">Lipid-anchor</topology>
    </subcellularLocation>
</comment>
<evidence type="ECO:0000256" key="5">
    <source>
        <dbReference type="RuleBase" id="RU003495"/>
    </source>
</evidence>
<dbReference type="InterPro" id="IPR009009">
    <property type="entry name" value="RlpA-like_DPBB"/>
</dbReference>
<feature type="region of interest" description="Disordered" evidence="6">
    <location>
        <begin position="29"/>
        <end position="72"/>
    </location>
</feature>
<evidence type="ECO:0000256" key="4">
    <source>
        <dbReference type="HAMAP-Rule" id="MF_02071"/>
    </source>
</evidence>
<comment type="caution">
    <text evidence="9">The sequence shown here is derived from an EMBL/GenBank/DDBJ whole genome shotgun (WGS) entry which is preliminary data.</text>
</comment>
<keyword evidence="4" id="KW-0449">Lipoprotein</keyword>
<dbReference type="CDD" id="cd22268">
    <property type="entry name" value="DPBB_RlpA-like"/>
    <property type="match status" value="1"/>
</dbReference>
<feature type="domain" description="SPOR" evidence="8">
    <location>
        <begin position="194"/>
        <end position="275"/>
    </location>
</feature>
<dbReference type="InterPro" id="IPR012997">
    <property type="entry name" value="RplA"/>
</dbReference>
<evidence type="ECO:0000313" key="10">
    <source>
        <dbReference type="Proteomes" id="UP000610558"/>
    </source>
</evidence>
<dbReference type="InterPro" id="IPR034718">
    <property type="entry name" value="RlpA"/>
</dbReference>
<dbReference type="NCBIfam" id="TIGR00413">
    <property type="entry name" value="rlpA"/>
    <property type="match status" value="1"/>
</dbReference>
<keyword evidence="4" id="KW-1003">Cell membrane</keyword>
<evidence type="ECO:0000259" key="8">
    <source>
        <dbReference type="PROSITE" id="PS51724"/>
    </source>
</evidence>
<proteinExistence type="inferred from homology"/>
<dbReference type="PANTHER" id="PTHR34183">
    <property type="entry name" value="ENDOLYTIC PEPTIDOGLYCAN TRANSGLYCOSYLASE RLPA"/>
    <property type="match status" value="1"/>
</dbReference>
<dbReference type="PROSITE" id="PS51724">
    <property type="entry name" value="SPOR"/>
    <property type="match status" value="1"/>
</dbReference>
<sequence length="282" mass="30542">MRVGDLGFSTQGLVFAAALLLAACSTTPPANKAGSSASDFASQKDGTPLRAPTAAEMQDAQPRNEPILPRGNKTPYVVAGKQYQLIEDHKGFSQRGTASWYGTKFHGRYTSNGEVYDVYSMSAAHKTLPIPVFVRVTNLENGRQAVVRVNDRGPFHDDRIIDLSYSAAVKLGFANKGTAAVEIEVIDTDNSPLIGEPTQYFLQVAAFQQLRSAQQLEASLSANLGFPVQIASSSQRDSAIHRVRVGPLKDFSTVQDARKNLAKVWSGQPQLLVENSTVEANF</sequence>
<comment type="function">
    <text evidence="4">Lytic transglycosylase with a strong preference for naked glycan strands that lack stem peptides.</text>
</comment>
<feature type="signal peptide" evidence="7">
    <location>
        <begin position="1"/>
        <end position="32"/>
    </location>
</feature>
<feature type="compositionally biased region" description="Polar residues" evidence="6">
    <location>
        <begin position="29"/>
        <end position="45"/>
    </location>
</feature>
<dbReference type="PANTHER" id="PTHR34183:SF1">
    <property type="entry name" value="ENDOLYTIC PEPTIDOGLYCAN TRANSGLYCOSYLASE RLPA"/>
    <property type="match status" value="1"/>
</dbReference>
<dbReference type="EC" id="4.2.2.-" evidence="4"/>
<evidence type="ECO:0000313" key="9">
    <source>
        <dbReference type="EMBL" id="MBD2858867.1"/>
    </source>
</evidence>
<dbReference type="InterPro" id="IPR007730">
    <property type="entry name" value="SPOR-like_dom"/>
</dbReference>
<dbReference type="InterPro" id="IPR036908">
    <property type="entry name" value="RlpA-like_sf"/>
</dbReference>
<keyword evidence="3 4" id="KW-0961">Cell wall biogenesis/degradation</keyword>
<keyword evidence="2 4" id="KW-0456">Lyase</keyword>
<gene>
    <name evidence="4" type="primary">rlpA</name>
    <name evidence="9" type="ORF">IB286_07560</name>
</gene>
<dbReference type="SUPFAM" id="SSF50685">
    <property type="entry name" value="Barwin-like endoglucanases"/>
    <property type="match status" value="1"/>
</dbReference>
<evidence type="ECO:0000256" key="7">
    <source>
        <dbReference type="SAM" id="SignalP"/>
    </source>
</evidence>
<dbReference type="AlphaFoldDB" id="A0A927C2X9"/>
<keyword evidence="4" id="KW-0472">Membrane</keyword>
<dbReference type="PROSITE" id="PS51257">
    <property type="entry name" value="PROKAR_LIPOPROTEIN"/>
    <property type="match status" value="1"/>
</dbReference>
<dbReference type="HAMAP" id="MF_02071">
    <property type="entry name" value="RlpA"/>
    <property type="match status" value="1"/>
</dbReference>
<dbReference type="GO" id="GO:0000270">
    <property type="term" value="P:peptidoglycan metabolic process"/>
    <property type="evidence" value="ECO:0007669"/>
    <property type="project" value="UniProtKB-UniRule"/>
</dbReference>
<evidence type="ECO:0000256" key="3">
    <source>
        <dbReference type="ARBA" id="ARBA00023316"/>
    </source>
</evidence>
<comment type="similarity">
    <text evidence="4 5">Belongs to the RlpA family.</text>
</comment>
<name>A0A927C2X9_9GAMM</name>
<accession>A0A927C2X9</accession>
<dbReference type="Pfam" id="PF05036">
    <property type="entry name" value="SPOR"/>
    <property type="match status" value="1"/>
</dbReference>
<feature type="chain" id="PRO_5037173210" description="Endolytic peptidoglycan transglycosylase RlpA" evidence="7">
    <location>
        <begin position="33"/>
        <end position="282"/>
    </location>
</feature>
<dbReference type="Gene3D" id="2.40.40.10">
    <property type="entry name" value="RlpA-like domain"/>
    <property type="match status" value="1"/>
</dbReference>
<evidence type="ECO:0000256" key="6">
    <source>
        <dbReference type="SAM" id="MobiDB-lite"/>
    </source>
</evidence>
<reference evidence="9" key="1">
    <citation type="submission" date="2020-09" db="EMBL/GenBank/DDBJ databases">
        <authorList>
            <person name="Yoon J.-W."/>
        </authorList>
    </citation>
    <scope>NUCLEOTIDE SEQUENCE</scope>
    <source>
        <strain evidence="9">KMU-158</strain>
    </source>
</reference>
<dbReference type="Proteomes" id="UP000610558">
    <property type="component" value="Unassembled WGS sequence"/>
</dbReference>
<dbReference type="GO" id="GO:0042834">
    <property type="term" value="F:peptidoglycan binding"/>
    <property type="evidence" value="ECO:0007669"/>
    <property type="project" value="InterPro"/>
</dbReference>
<evidence type="ECO:0000256" key="1">
    <source>
        <dbReference type="ARBA" id="ARBA00022729"/>
    </source>
</evidence>
<dbReference type="SUPFAM" id="SSF110997">
    <property type="entry name" value="Sporulation related repeat"/>
    <property type="match status" value="1"/>
</dbReference>
<dbReference type="GO" id="GO:0008932">
    <property type="term" value="F:lytic endotransglycosylase activity"/>
    <property type="evidence" value="ECO:0007669"/>
    <property type="project" value="UniProtKB-UniRule"/>
</dbReference>
<dbReference type="InterPro" id="IPR036680">
    <property type="entry name" value="SPOR-like_sf"/>
</dbReference>
<organism evidence="9 10">
    <name type="scientific">Spongiibacter pelagi</name>
    <dbReference type="NCBI Taxonomy" id="2760804"/>
    <lineage>
        <taxon>Bacteria</taxon>
        <taxon>Pseudomonadati</taxon>
        <taxon>Pseudomonadota</taxon>
        <taxon>Gammaproteobacteria</taxon>
        <taxon>Cellvibrionales</taxon>
        <taxon>Spongiibacteraceae</taxon>
        <taxon>Spongiibacter</taxon>
    </lineage>
</organism>
<keyword evidence="1 7" id="KW-0732">Signal</keyword>
<dbReference type="GO" id="GO:0071555">
    <property type="term" value="P:cell wall organization"/>
    <property type="evidence" value="ECO:0007669"/>
    <property type="project" value="UniProtKB-KW"/>
</dbReference>
<evidence type="ECO:0000256" key="2">
    <source>
        <dbReference type="ARBA" id="ARBA00023239"/>
    </source>
</evidence>